<dbReference type="GeneID" id="36339707"/>
<protein>
    <submittedName>
        <fullName evidence="1">Uncharacterized protein</fullName>
    </submittedName>
</protein>
<sequence length="157" mass="17278">MQTALPNSIVTSLAKCEVDPLSDTSMQGEVLNALRRMQNGSYKEGSSQHKANESGSLPHPWCDKHVENGDAIGDKTSCCHAETKSDTEDDFEMIFVNGKKYKRHFKRHIVFQRHVCRQCHCGVTTFHTVEGGGRGNSKGTRLTRSQGGVCARSPGIT</sequence>
<dbReference type="RefSeq" id="XP_024352340.1">
    <property type="nucleotide sequence ID" value="XM_024493241.1"/>
</dbReference>
<dbReference type="OrthoDB" id="25179at2759"/>
<gene>
    <name evidence="1" type="ORF">EGR_03992</name>
</gene>
<dbReference type="CTD" id="36339707"/>
<dbReference type="STRING" id="6210.W6V4N6"/>
<evidence type="ECO:0000313" key="2">
    <source>
        <dbReference type="Proteomes" id="UP000019149"/>
    </source>
</evidence>
<reference evidence="1 2" key="1">
    <citation type="journal article" date="2013" name="Nat. Genet.">
        <title>The genome of the hydatid tapeworm Echinococcus granulosus.</title>
        <authorList>
            <person name="Zheng H."/>
            <person name="Zhang W."/>
            <person name="Zhang L."/>
            <person name="Zhang Z."/>
            <person name="Li J."/>
            <person name="Lu G."/>
            <person name="Zhu Y."/>
            <person name="Wang Y."/>
            <person name="Huang Y."/>
            <person name="Liu J."/>
            <person name="Kang H."/>
            <person name="Chen J."/>
            <person name="Wang L."/>
            <person name="Chen A."/>
            <person name="Yu S."/>
            <person name="Gao Z."/>
            <person name="Jin L."/>
            <person name="Gu W."/>
            <person name="Wang Z."/>
            <person name="Zhao L."/>
            <person name="Shi B."/>
            <person name="Wen H."/>
            <person name="Lin R."/>
            <person name="Jones M.K."/>
            <person name="Brejova B."/>
            <person name="Vinar T."/>
            <person name="Zhao G."/>
            <person name="McManus D.P."/>
            <person name="Chen Z."/>
            <person name="Zhou Y."/>
            <person name="Wang S."/>
        </authorList>
    </citation>
    <scope>NUCLEOTIDE SEQUENCE [LARGE SCALE GENOMIC DNA]</scope>
</reference>
<accession>W6V4N6</accession>
<dbReference type="Proteomes" id="UP000019149">
    <property type="component" value="Unassembled WGS sequence"/>
</dbReference>
<name>W6V4N6_ECHGR</name>
<comment type="caution">
    <text evidence="1">The sequence shown here is derived from an EMBL/GenBank/DDBJ whole genome shotgun (WGS) entry which is preliminary data.</text>
</comment>
<dbReference type="EMBL" id="APAU02000023">
    <property type="protein sequence ID" value="EUB61144.1"/>
    <property type="molecule type" value="Genomic_DNA"/>
</dbReference>
<proteinExistence type="predicted"/>
<dbReference type="AlphaFoldDB" id="W6V4N6"/>
<evidence type="ECO:0000313" key="1">
    <source>
        <dbReference type="EMBL" id="EUB61144.1"/>
    </source>
</evidence>
<dbReference type="KEGG" id="egl:EGR_03992"/>
<keyword evidence="2" id="KW-1185">Reference proteome</keyword>
<organism evidence="1 2">
    <name type="scientific">Echinococcus granulosus</name>
    <name type="common">Hydatid tapeworm</name>
    <dbReference type="NCBI Taxonomy" id="6210"/>
    <lineage>
        <taxon>Eukaryota</taxon>
        <taxon>Metazoa</taxon>
        <taxon>Spiralia</taxon>
        <taxon>Lophotrochozoa</taxon>
        <taxon>Platyhelminthes</taxon>
        <taxon>Cestoda</taxon>
        <taxon>Eucestoda</taxon>
        <taxon>Cyclophyllidea</taxon>
        <taxon>Taeniidae</taxon>
        <taxon>Echinococcus</taxon>
        <taxon>Echinococcus granulosus group</taxon>
    </lineage>
</organism>